<sequence length="39" mass="4545">MNINANDSGNKLNEDSESPLTFFESYAQILQYLIKEFEM</sequence>
<dbReference type="EMBL" id="CAJVQB010005273">
    <property type="protein sequence ID" value="CAG8657518.1"/>
    <property type="molecule type" value="Genomic_DNA"/>
</dbReference>
<name>A0ABN7UR64_GIGMA</name>
<keyword evidence="2" id="KW-1185">Reference proteome</keyword>
<reference evidence="1 2" key="1">
    <citation type="submission" date="2021-06" db="EMBL/GenBank/DDBJ databases">
        <authorList>
            <person name="Kallberg Y."/>
            <person name="Tangrot J."/>
            <person name="Rosling A."/>
        </authorList>
    </citation>
    <scope>NUCLEOTIDE SEQUENCE [LARGE SCALE GENOMIC DNA]</scope>
    <source>
        <strain evidence="1 2">120-4 pot B 10/14</strain>
    </source>
</reference>
<gene>
    <name evidence="1" type="ORF">GMARGA_LOCUS9698</name>
</gene>
<dbReference type="Proteomes" id="UP000789901">
    <property type="component" value="Unassembled WGS sequence"/>
</dbReference>
<evidence type="ECO:0000313" key="1">
    <source>
        <dbReference type="EMBL" id="CAG8657518.1"/>
    </source>
</evidence>
<proteinExistence type="predicted"/>
<organism evidence="1 2">
    <name type="scientific">Gigaspora margarita</name>
    <dbReference type="NCBI Taxonomy" id="4874"/>
    <lineage>
        <taxon>Eukaryota</taxon>
        <taxon>Fungi</taxon>
        <taxon>Fungi incertae sedis</taxon>
        <taxon>Mucoromycota</taxon>
        <taxon>Glomeromycotina</taxon>
        <taxon>Glomeromycetes</taxon>
        <taxon>Diversisporales</taxon>
        <taxon>Gigasporaceae</taxon>
        <taxon>Gigaspora</taxon>
    </lineage>
</organism>
<evidence type="ECO:0000313" key="2">
    <source>
        <dbReference type="Proteomes" id="UP000789901"/>
    </source>
</evidence>
<protein>
    <submittedName>
        <fullName evidence="1">23381_t:CDS:1</fullName>
    </submittedName>
</protein>
<comment type="caution">
    <text evidence="1">The sequence shown here is derived from an EMBL/GenBank/DDBJ whole genome shotgun (WGS) entry which is preliminary data.</text>
</comment>
<accession>A0ABN7UR64</accession>